<dbReference type="Pfam" id="PF13843">
    <property type="entry name" value="DDE_Tnp_1_7"/>
    <property type="match status" value="1"/>
</dbReference>
<dbReference type="PANTHER" id="PTHR46599:SF6">
    <property type="entry name" value="DUAL SPECIFICITY PHOSPHATASE 26"/>
    <property type="match status" value="1"/>
</dbReference>
<dbReference type="EMBL" id="JANEYF010001791">
    <property type="protein sequence ID" value="KAJ8957148.1"/>
    <property type="molecule type" value="Genomic_DNA"/>
</dbReference>
<evidence type="ECO:0000313" key="3">
    <source>
        <dbReference type="Proteomes" id="UP001162156"/>
    </source>
</evidence>
<dbReference type="PANTHER" id="PTHR46599">
    <property type="entry name" value="PIGGYBAC TRANSPOSABLE ELEMENT-DERIVED PROTEIN 4"/>
    <property type="match status" value="1"/>
</dbReference>
<accession>A0AAV8Z1Q7</accession>
<reference evidence="2" key="1">
    <citation type="journal article" date="2023" name="Insect Mol. Biol.">
        <title>Genome sequencing provides insights into the evolution of gene families encoding plant cell wall-degrading enzymes in longhorned beetles.</title>
        <authorList>
            <person name="Shin N.R."/>
            <person name="Okamura Y."/>
            <person name="Kirsch R."/>
            <person name="Pauchet Y."/>
        </authorList>
    </citation>
    <scope>NUCLEOTIDE SEQUENCE</scope>
    <source>
        <strain evidence="2">RBIC_L_NR</strain>
    </source>
</reference>
<evidence type="ECO:0000313" key="2">
    <source>
        <dbReference type="EMBL" id="KAJ8957148.1"/>
    </source>
</evidence>
<dbReference type="Proteomes" id="UP001162156">
    <property type="component" value="Unassembled WGS sequence"/>
</dbReference>
<protein>
    <recommendedName>
        <fullName evidence="1">PiggyBac transposable element-derived protein domain-containing protein</fullName>
    </recommendedName>
</protein>
<name>A0AAV8Z1Q7_9CUCU</name>
<gene>
    <name evidence="2" type="ORF">NQ314_006595</name>
</gene>
<keyword evidence="3" id="KW-1185">Reference proteome</keyword>
<comment type="caution">
    <text evidence="2">The sequence shown here is derived from an EMBL/GenBank/DDBJ whole genome shotgun (WGS) entry which is preliminary data.</text>
</comment>
<dbReference type="InterPro" id="IPR029526">
    <property type="entry name" value="PGBD"/>
</dbReference>
<dbReference type="AlphaFoldDB" id="A0AAV8Z1Q7"/>
<evidence type="ECO:0000259" key="1">
    <source>
        <dbReference type="Pfam" id="PF13843"/>
    </source>
</evidence>
<feature type="domain" description="PiggyBac transposable element-derived protein" evidence="1">
    <location>
        <begin position="3"/>
        <end position="120"/>
    </location>
</feature>
<organism evidence="2 3">
    <name type="scientific">Rhamnusium bicolor</name>
    <dbReference type="NCBI Taxonomy" id="1586634"/>
    <lineage>
        <taxon>Eukaryota</taxon>
        <taxon>Metazoa</taxon>
        <taxon>Ecdysozoa</taxon>
        <taxon>Arthropoda</taxon>
        <taxon>Hexapoda</taxon>
        <taxon>Insecta</taxon>
        <taxon>Pterygota</taxon>
        <taxon>Neoptera</taxon>
        <taxon>Endopterygota</taxon>
        <taxon>Coleoptera</taxon>
        <taxon>Polyphaga</taxon>
        <taxon>Cucujiformia</taxon>
        <taxon>Chrysomeloidea</taxon>
        <taxon>Cerambycidae</taxon>
        <taxon>Lepturinae</taxon>
        <taxon>Rhagiini</taxon>
        <taxon>Rhamnusium</taxon>
    </lineage>
</organism>
<sequence length="123" mass="14498">MTCIDEMLVAFRGRRKFNKMYIPNKPDKYGLKITWCTDARTGYFYNGYIYTGRDSDGRGLPNEDKKYSKPTQSVFRLTQPIYNTNRSVTFDNWFTSVELVTIMKQRGLTCIGTIRKNKREIRP</sequence>
<proteinExistence type="predicted"/>